<evidence type="ECO:0000256" key="6">
    <source>
        <dbReference type="SAM" id="MobiDB-lite"/>
    </source>
</evidence>
<dbReference type="Pfam" id="PF04082">
    <property type="entry name" value="Fungal_trans"/>
    <property type="match status" value="1"/>
</dbReference>
<dbReference type="InterPro" id="IPR052761">
    <property type="entry name" value="Fungal_Detox/Toxin_TFs"/>
</dbReference>
<dbReference type="Pfam" id="PF00172">
    <property type="entry name" value="Zn_clus"/>
    <property type="match status" value="1"/>
</dbReference>
<dbReference type="Proteomes" id="UP001610446">
    <property type="component" value="Unassembled WGS sequence"/>
</dbReference>
<comment type="caution">
    <text evidence="8">The sequence shown here is derived from an EMBL/GenBank/DDBJ whole genome shotgun (WGS) entry which is preliminary data.</text>
</comment>
<dbReference type="PANTHER" id="PTHR47425">
    <property type="entry name" value="FARB-RELATED"/>
    <property type="match status" value="1"/>
</dbReference>
<dbReference type="PROSITE" id="PS00463">
    <property type="entry name" value="ZN2_CY6_FUNGAL_1"/>
    <property type="match status" value="1"/>
</dbReference>
<name>A0ABR4IM42_9EURO</name>
<evidence type="ECO:0000256" key="4">
    <source>
        <dbReference type="ARBA" id="ARBA00023163"/>
    </source>
</evidence>
<dbReference type="CDD" id="cd00067">
    <property type="entry name" value="GAL4"/>
    <property type="match status" value="1"/>
</dbReference>
<dbReference type="InterPro" id="IPR036864">
    <property type="entry name" value="Zn2-C6_fun-type_DNA-bd_sf"/>
</dbReference>
<sequence length="849" mass="95371">MFSQHGRRASRACVSCHQRKLRCDASFRGCPCTRCLQDGKETCILREKLPRFSKNFYQNPLSGSPASDERPVRRIDAEEHARVATPPGSVDFSRYSFLELNNLQALDKEDVAYLRSKGCFSLPDQPALDEFVTQFFLHTHPETPVLDEAKFWRLYLQCDGASQIPDQKISLFVFQAMMFMACSNVSLETIQKCGFTDKETARASFYKRAKLLFDLRAENSPLNKAQGSVLLSHQVSPDDPQTGSLWLVYATQNTVILGQQPVSFAGDLRDAMKKRLWWSILLRDRCLCLGLRRRTQITSKHFNAETSYLEEADFADEIANSHVYDKESKRILFETLQHQCRLAVLVTDMATFMFTTNGVSSPSLSFKAFQSHRCEIKRLRNELLQWERRFAPPQALSNGSTLPSTVTTFIKVTYMYYYAAQSNLAHYEALIVESHSDFAGKSYTSQLCECGTYLKDAVGSLTETMEYFSDCRNVENIPLCTLAFVATPLVNAALDVKLARSYEDMLLRRRHVDLLADIYRRLALLYNVTNYVAVGTNQILKLVYSLSQQVLLRENQPQISGTSGPSAQMAKNASISYNVKLGVGNRLATWPDVWLCYPRAYLLISTSVDYSLSVGRLPHDNDIPEFLLNTPPDTPKVRLPWMTKTDLVNPTDSTGADFWCPSYCAPARPLSVIRPQTDTLPMPNTITGGSVAGMAKPPLQVQTLPGALWQDGAVYENVYNYQTTPVTFDQGPINFDFLSQMPPTAVPLFQHSANQMVPYDHQGLSGHIPTTVVGNEISHAGDFSQVYMGDDENQPPNMWVLDYYNETAGNGQSMLYSLAYPHPVNESNDDQTDSNDGSVYGVGQALDKP</sequence>
<protein>
    <recommendedName>
        <fullName evidence="7">Zn(2)-C6 fungal-type domain-containing protein</fullName>
    </recommendedName>
</protein>
<evidence type="ECO:0000256" key="5">
    <source>
        <dbReference type="ARBA" id="ARBA00023242"/>
    </source>
</evidence>
<evidence type="ECO:0000313" key="9">
    <source>
        <dbReference type="Proteomes" id="UP001610446"/>
    </source>
</evidence>
<dbReference type="SMART" id="SM00066">
    <property type="entry name" value="GAL4"/>
    <property type="match status" value="1"/>
</dbReference>
<evidence type="ECO:0000256" key="3">
    <source>
        <dbReference type="ARBA" id="ARBA00023125"/>
    </source>
</evidence>
<keyword evidence="1" id="KW-0479">Metal-binding</keyword>
<evidence type="ECO:0000256" key="1">
    <source>
        <dbReference type="ARBA" id="ARBA00022723"/>
    </source>
</evidence>
<dbReference type="PROSITE" id="PS50048">
    <property type="entry name" value="ZN2_CY6_FUNGAL_2"/>
    <property type="match status" value="1"/>
</dbReference>
<dbReference type="SUPFAM" id="SSF57701">
    <property type="entry name" value="Zn2/Cys6 DNA-binding domain"/>
    <property type="match status" value="1"/>
</dbReference>
<organism evidence="8 9">
    <name type="scientific">Aspergillus pseudoustus</name>
    <dbReference type="NCBI Taxonomy" id="1810923"/>
    <lineage>
        <taxon>Eukaryota</taxon>
        <taxon>Fungi</taxon>
        <taxon>Dikarya</taxon>
        <taxon>Ascomycota</taxon>
        <taxon>Pezizomycotina</taxon>
        <taxon>Eurotiomycetes</taxon>
        <taxon>Eurotiomycetidae</taxon>
        <taxon>Eurotiales</taxon>
        <taxon>Aspergillaceae</taxon>
        <taxon>Aspergillus</taxon>
        <taxon>Aspergillus subgen. Nidulantes</taxon>
    </lineage>
</organism>
<evidence type="ECO:0000259" key="7">
    <source>
        <dbReference type="PROSITE" id="PS50048"/>
    </source>
</evidence>
<evidence type="ECO:0000313" key="8">
    <source>
        <dbReference type="EMBL" id="KAL2828810.1"/>
    </source>
</evidence>
<keyword evidence="5" id="KW-0539">Nucleus</keyword>
<dbReference type="InterPro" id="IPR001138">
    <property type="entry name" value="Zn2Cys6_DnaBD"/>
</dbReference>
<feature type="region of interest" description="Disordered" evidence="6">
    <location>
        <begin position="821"/>
        <end position="849"/>
    </location>
</feature>
<dbReference type="InterPro" id="IPR007219">
    <property type="entry name" value="XnlR_reg_dom"/>
</dbReference>
<keyword evidence="2" id="KW-0805">Transcription regulation</keyword>
<feature type="domain" description="Zn(2)-C6 fungal-type" evidence="7">
    <location>
        <begin position="12"/>
        <end position="45"/>
    </location>
</feature>
<keyword evidence="3" id="KW-0238">DNA-binding</keyword>
<evidence type="ECO:0000256" key="2">
    <source>
        <dbReference type="ARBA" id="ARBA00023015"/>
    </source>
</evidence>
<gene>
    <name evidence="8" type="ORF">BJY01DRAFT_261457</name>
</gene>
<dbReference type="PANTHER" id="PTHR47425:SF2">
    <property type="entry name" value="FARB-RELATED"/>
    <property type="match status" value="1"/>
</dbReference>
<dbReference type="CDD" id="cd12148">
    <property type="entry name" value="fungal_TF_MHR"/>
    <property type="match status" value="1"/>
</dbReference>
<dbReference type="Gene3D" id="4.10.240.10">
    <property type="entry name" value="Zn(2)-C6 fungal-type DNA-binding domain"/>
    <property type="match status" value="1"/>
</dbReference>
<keyword evidence="4" id="KW-0804">Transcription</keyword>
<dbReference type="EMBL" id="JBFXLU010000353">
    <property type="protein sequence ID" value="KAL2828810.1"/>
    <property type="molecule type" value="Genomic_DNA"/>
</dbReference>
<accession>A0ABR4IM42</accession>
<proteinExistence type="predicted"/>
<keyword evidence="9" id="KW-1185">Reference proteome</keyword>
<reference evidence="8 9" key="1">
    <citation type="submission" date="2024-07" db="EMBL/GenBank/DDBJ databases">
        <title>Section-level genome sequencing and comparative genomics of Aspergillus sections Usti and Cavernicolus.</title>
        <authorList>
            <consortium name="Lawrence Berkeley National Laboratory"/>
            <person name="Nybo J.L."/>
            <person name="Vesth T.C."/>
            <person name="Theobald S."/>
            <person name="Frisvad J.C."/>
            <person name="Larsen T.O."/>
            <person name="Kjaerboelling I."/>
            <person name="Rothschild-Mancinelli K."/>
            <person name="Lyhne E.K."/>
            <person name="Kogle M.E."/>
            <person name="Barry K."/>
            <person name="Clum A."/>
            <person name="Na H."/>
            <person name="Ledsgaard L."/>
            <person name="Lin J."/>
            <person name="Lipzen A."/>
            <person name="Kuo A."/>
            <person name="Riley R."/>
            <person name="Mondo S."/>
            <person name="Labutti K."/>
            <person name="Haridas S."/>
            <person name="Pangalinan J."/>
            <person name="Salamov A.A."/>
            <person name="Simmons B.A."/>
            <person name="Magnuson J.K."/>
            <person name="Chen J."/>
            <person name="Drula E."/>
            <person name="Henrissat B."/>
            <person name="Wiebenga A."/>
            <person name="Lubbers R.J."/>
            <person name="Gomes A.C."/>
            <person name="Makela M.R."/>
            <person name="Stajich J."/>
            <person name="Grigoriev I.V."/>
            <person name="Mortensen U.H."/>
            <person name="De Vries R.P."/>
            <person name="Baker S.E."/>
            <person name="Andersen M.R."/>
        </authorList>
    </citation>
    <scope>NUCLEOTIDE SEQUENCE [LARGE SCALE GENOMIC DNA]</scope>
    <source>
        <strain evidence="8 9">CBS 123904</strain>
    </source>
</reference>